<accession>A0ACC3S5J2</accession>
<gene>
    <name evidence="1" type="ORF">M8818_007273</name>
</gene>
<evidence type="ECO:0000313" key="2">
    <source>
        <dbReference type="Proteomes" id="UP001320706"/>
    </source>
</evidence>
<sequence>MHLVALEERYAHMINPTEPLPPEYERLMMEVDGIAKFMQAVPMQQLASWFAASPPMRNCYERQRTDRGTKGFDLLFNMDICDARWRMHELFSLLTNYDRWSRGHVLVPIVEEIQRTIDHGGAERDLISGLVGDQFSDLALLVEIERQFDLYKPWVCIWRVLKNGAEIGRLWDSISRPITEMDTALENLDLGEEADLTTGRRFYYAAGKRRTKQTTEEMYAAEKNLDAFWMKIDTHHQKHTGQTIHEKLKRYFTEPGRCLHRTKPWVEPIPIEKGKLSSLAVASHSTMHHSLQELNLNTLDPPLTNQANSRPHRRPSPRSRLVRPRCR</sequence>
<reference evidence="1" key="1">
    <citation type="submission" date="2024-02" db="EMBL/GenBank/DDBJ databases">
        <title>Metagenome Assembled Genome of Zalaria obscura JY119.</title>
        <authorList>
            <person name="Vighnesh L."/>
            <person name="Jagadeeshwari U."/>
            <person name="Venkata Ramana C."/>
            <person name="Sasikala C."/>
        </authorList>
    </citation>
    <scope>NUCLEOTIDE SEQUENCE</scope>
    <source>
        <strain evidence="1">JY119</strain>
    </source>
</reference>
<comment type="caution">
    <text evidence="1">The sequence shown here is derived from an EMBL/GenBank/DDBJ whole genome shotgun (WGS) entry which is preliminary data.</text>
</comment>
<dbReference type="Proteomes" id="UP001320706">
    <property type="component" value="Unassembled WGS sequence"/>
</dbReference>
<protein>
    <submittedName>
        <fullName evidence="1">Uncharacterized protein</fullName>
    </submittedName>
</protein>
<dbReference type="EMBL" id="JAMKPW020000042">
    <property type="protein sequence ID" value="KAK8196120.1"/>
    <property type="molecule type" value="Genomic_DNA"/>
</dbReference>
<proteinExistence type="predicted"/>
<organism evidence="1 2">
    <name type="scientific">Zalaria obscura</name>
    <dbReference type="NCBI Taxonomy" id="2024903"/>
    <lineage>
        <taxon>Eukaryota</taxon>
        <taxon>Fungi</taxon>
        <taxon>Dikarya</taxon>
        <taxon>Ascomycota</taxon>
        <taxon>Pezizomycotina</taxon>
        <taxon>Dothideomycetes</taxon>
        <taxon>Dothideomycetidae</taxon>
        <taxon>Dothideales</taxon>
        <taxon>Zalariaceae</taxon>
        <taxon>Zalaria</taxon>
    </lineage>
</organism>
<keyword evidence="2" id="KW-1185">Reference proteome</keyword>
<name>A0ACC3S5J2_9PEZI</name>
<evidence type="ECO:0000313" key="1">
    <source>
        <dbReference type="EMBL" id="KAK8196120.1"/>
    </source>
</evidence>